<sequence length="212" mass="22948">MTEVVWHSGYLDLPADPGEAPVVWYVRLDDADTEKTAHSATLSRADLQDLARRPEAGMRGIRRRLLKVLLARLSDLHPDEIIVGRTEPGAPRILHPAGWNISVAGRWPHCLIGVSRSPIGVDIEPLDAEPPAEDSFTPAEAIELQGASSATLLARWVAKEAHAKCLGIASRIDAAEIETRTARDRLDVVSGFGTTASIVRVHGSTVQAFAFL</sequence>
<comment type="caution">
    <text evidence="3">The sequence shown here is derived from an EMBL/GenBank/DDBJ whole genome shotgun (WGS) entry which is preliminary data.</text>
</comment>
<feature type="domain" description="4'-phosphopantetheinyl transferase" evidence="2">
    <location>
        <begin position="118"/>
        <end position="185"/>
    </location>
</feature>
<dbReference type="Gene3D" id="3.90.470.20">
    <property type="entry name" value="4'-phosphopantetheinyl transferase domain"/>
    <property type="match status" value="1"/>
</dbReference>
<dbReference type="InterPro" id="IPR008278">
    <property type="entry name" value="4-PPantetheinyl_Trfase_dom"/>
</dbReference>
<accession>A0ABR5DCS0</accession>
<dbReference type="Proteomes" id="UP000032564">
    <property type="component" value="Unassembled WGS sequence"/>
</dbReference>
<proteinExistence type="predicted"/>
<dbReference type="Pfam" id="PF01648">
    <property type="entry name" value="ACPS"/>
    <property type="match status" value="1"/>
</dbReference>
<organism evidence="3 4">
    <name type="scientific">Agrobacterium arsenijevicii</name>
    <dbReference type="NCBI Taxonomy" id="1585697"/>
    <lineage>
        <taxon>Bacteria</taxon>
        <taxon>Pseudomonadati</taxon>
        <taxon>Pseudomonadota</taxon>
        <taxon>Alphaproteobacteria</taxon>
        <taxon>Hyphomicrobiales</taxon>
        <taxon>Rhizobiaceae</taxon>
        <taxon>Rhizobium/Agrobacterium group</taxon>
        <taxon>Agrobacterium</taxon>
    </lineage>
</organism>
<gene>
    <name evidence="3" type="ORF">RP75_02380</name>
</gene>
<name>A0ABR5DCS0_9HYPH</name>
<evidence type="ECO:0000256" key="1">
    <source>
        <dbReference type="ARBA" id="ARBA00022679"/>
    </source>
</evidence>
<dbReference type="EMBL" id="JWIT01000002">
    <property type="protein sequence ID" value="KJF74841.1"/>
    <property type="molecule type" value="Genomic_DNA"/>
</dbReference>
<evidence type="ECO:0000313" key="4">
    <source>
        <dbReference type="Proteomes" id="UP000032564"/>
    </source>
</evidence>
<evidence type="ECO:0000259" key="2">
    <source>
        <dbReference type="Pfam" id="PF01648"/>
    </source>
</evidence>
<dbReference type="SUPFAM" id="SSF56214">
    <property type="entry name" value="4'-phosphopantetheinyl transferase"/>
    <property type="match status" value="2"/>
</dbReference>
<keyword evidence="4" id="KW-1185">Reference proteome</keyword>
<keyword evidence="1" id="KW-0808">Transferase</keyword>
<reference evidence="3 4" key="1">
    <citation type="submission" date="2014-12" db="EMBL/GenBank/DDBJ databases">
        <authorList>
            <person name="Kuzmanovic N."/>
            <person name="Pulawska J."/>
            <person name="Obradovic A."/>
        </authorList>
    </citation>
    <scope>NUCLEOTIDE SEQUENCE [LARGE SCALE GENOMIC DNA]</scope>
    <source>
        <strain evidence="3 4">KFB 330</strain>
    </source>
</reference>
<protein>
    <recommendedName>
        <fullName evidence="2">4'-phosphopantetheinyl transferase domain-containing protein</fullName>
    </recommendedName>
</protein>
<dbReference type="RefSeq" id="WP_045015551.1">
    <property type="nucleotide sequence ID" value="NZ_CP166105.1"/>
</dbReference>
<dbReference type="InterPro" id="IPR037143">
    <property type="entry name" value="4-PPantetheinyl_Trfase_dom_sf"/>
</dbReference>
<evidence type="ECO:0000313" key="3">
    <source>
        <dbReference type="EMBL" id="KJF74841.1"/>
    </source>
</evidence>